<feature type="region of interest" description="Disordered" evidence="1">
    <location>
        <begin position="93"/>
        <end position="123"/>
    </location>
</feature>
<feature type="compositionally biased region" description="Basic and acidic residues" evidence="1">
    <location>
        <begin position="94"/>
        <end position="113"/>
    </location>
</feature>
<gene>
    <name evidence="2" type="ORF">DSM104440_01992</name>
</gene>
<dbReference type="NCBIfam" id="TIGR02610">
    <property type="entry name" value="PHA_gran_rgn"/>
    <property type="match status" value="1"/>
</dbReference>
<dbReference type="EMBL" id="CP053073">
    <property type="protein sequence ID" value="QJR15175.1"/>
    <property type="molecule type" value="Genomic_DNA"/>
</dbReference>
<dbReference type="RefSeq" id="WP_171162228.1">
    <property type="nucleotide sequence ID" value="NZ_CP053073.1"/>
</dbReference>
<reference evidence="2 3" key="1">
    <citation type="submission" date="2020-04" db="EMBL/GenBank/DDBJ databases">
        <title>Usitatibacter rugosus gen. nov., sp. nov. and Usitatibacter palustris sp. nov., novel members of Usitatibacteraceae fam. nov. within the order Nitrosomonadales isolated from soil.</title>
        <authorList>
            <person name="Huber K.J."/>
            <person name="Neumann-Schaal M."/>
            <person name="Geppert A."/>
            <person name="Luckner M."/>
            <person name="Wanner G."/>
            <person name="Overmann J."/>
        </authorList>
    </citation>
    <scope>NUCLEOTIDE SEQUENCE [LARGE SCALE GENOMIC DNA]</scope>
    <source>
        <strain evidence="2 3">Swamp67</strain>
    </source>
</reference>
<evidence type="ECO:0008006" key="4">
    <source>
        <dbReference type="Google" id="ProtNLM"/>
    </source>
</evidence>
<dbReference type="Proteomes" id="UP000503096">
    <property type="component" value="Chromosome"/>
</dbReference>
<evidence type="ECO:0000256" key="1">
    <source>
        <dbReference type="SAM" id="MobiDB-lite"/>
    </source>
</evidence>
<protein>
    <recommendedName>
        <fullName evidence="4">Polyhydroxyalkanoic acid system protein</fullName>
    </recommendedName>
</protein>
<keyword evidence="3" id="KW-1185">Reference proteome</keyword>
<sequence length="123" mass="13164">MADIDVRRAHDLGLKAARAAADKMIEHLAKKFDLKGAWNGNTLNFARSGVTGSLEVGDKDLHLSITLGFLLKAMRGSIERAVHGELDALFAAKAEPKKKEEAAPPRKAAEATPKKGPAKKKAP</sequence>
<organism evidence="2 3">
    <name type="scientific">Usitatibacter palustris</name>
    <dbReference type="NCBI Taxonomy" id="2732487"/>
    <lineage>
        <taxon>Bacteria</taxon>
        <taxon>Pseudomonadati</taxon>
        <taxon>Pseudomonadota</taxon>
        <taxon>Betaproteobacteria</taxon>
        <taxon>Nitrosomonadales</taxon>
        <taxon>Usitatibacteraceae</taxon>
        <taxon>Usitatibacter</taxon>
    </lineage>
</organism>
<proteinExistence type="predicted"/>
<dbReference type="Pfam" id="PF09650">
    <property type="entry name" value="PHA_gran_rgn"/>
    <property type="match status" value="1"/>
</dbReference>
<dbReference type="InParanoid" id="A0A6M4H7N7"/>
<evidence type="ECO:0000313" key="2">
    <source>
        <dbReference type="EMBL" id="QJR15175.1"/>
    </source>
</evidence>
<evidence type="ECO:0000313" key="3">
    <source>
        <dbReference type="Proteomes" id="UP000503096"/>
    </source>
</evidence>
<dbReference type="AlphaFoldDB" id="A0A6M4H7N7"/>
<name>A0A6M4H7N7_9PROT</name>
<dbReference type="KEGG" id="upl:DSM104440_01992"/>
<accession>A0A6M4H7N7</accession>
<dbReference type="InterPro" id="IPR013433">
    <property type="entry name" value="PHA_gran_rgn"/>
</dbReference>